<sequence>MANIDKIRLHNFKAFYTGSEPQEISLKGKNLLLYGENGSGKSSIYWALYTLFQSETKTQAEISKYFSPIHEEQLINYHYLNSRPDFTVDENGNITNPNDIGKNAEVTVELEDGVEVRIDKDGNSESVANKIQDLHRHSDFITHRLLVNFYNFRNSKGINLWEVFVRDFFPFLIEDRGRGQKTLWQNLKSIEENLPFNLDTASKTFKRSRSKVWQRNFNDTIRKFNSDVEHYITRINLLSNDVYKDVLKNNDNIEIFLKYNQPLKYDHYADNVYTKDGVDYTQGTGYAKLNNPFISLVIRRVNDDGSFSVVHRPQAYLNEAKITMIALSIRFSLLHDSIKPPYAGQFLALDDLLISLDMSNREKVLEAILNVYAKKYKIYLFTHERSFFNLVKRRIDYGGNISEWEIREIYQITKDDGIPSPEDYPSKGFFSLALQHKNNRPPDYPASMNYLRKELEEILVTNLPKEIFKNDDGTNKDKLNDKIIATKKLFEKLNIDQKVVNEIDDFIFLLLNPMSHSDLESEIYKTDIEKVLTLVANFRKECETLKPLIKRILPRSNKIIMVINKDINTVNEYVVTVSEDVFVYLNPDGSRVSSHSELEKDLICYEVKNSIKGKENKISINAKQKENLQKFYEYCCNKESVAIDPDFLNFYFLSDKSKNISQIIADL</sequence>
<keyword evidence="3" id="KW-1185">Reference proteome</keyword>
<protein>
    <submittedName>
        <fullName evidence="2">AAA domain-containing protein</fullName>
    </submittedName>
</protein>
<dbReference type="InterPro" id="IPR038729">
    <property type="entry name" value="Rad50/SbcC_AAA"/>
</dbReference>
<feature type="domain" description="Rad50/SbcC-type AAA" evidence="1">
    <location>
        <begin position="6"/>
        <end position="138"/>
    </location>
</feature>
<evidence type="ECO:0000313" key="2">
    <source>
        <dbReference type="EMBL" id="SKB60841.1"/>
    </source>
</evidence>
<gene>
    <name evidence="2" type="ORF">SAMN05660477_00195</name>
</gene>
<dbReference type="GO" id="GO:0006302">
    <property type="term" value="P:double-strand break repair"/>
    <property type="evidence" value="ECO:0007669"/>
    <property type="project" value="InterPro"/>
</dbReference>
<dbReference type="PANTHER" id="PTHR32182:SF25">
    <property type="entry name" value="SLR1056 PROTEIN"/>
    <property type="match status" value="1"/>
</dbReference>
<dbReference type="GO" id="GO:0016887">
    <property type="term" value="F:ATP hydrolysis activity"/>
    <property type="evidence" value="ECO:0007669"/>
    <property type="project" value="InterPro"/>
</dbReference>
<dbReference type="Pfam" id="PF13476">
    <property type="entry name" value="AAA_23"/>
    <property type="match status" value="1"/>
</dbReference>
<dbReference type="Proteomes" id="UP000191112">
    <property type="component" value="Unassembled WGS sequence"/>
</dbReference>
<dbReference type="Gene3D" id="3.40.50.300">
    <property type="entry name" value="P-loop containing nucleotide triphosphate hydrolases"/>
    <property type="match status" value="1"/>
</dbReference>
<evidence type="ECO:0000259" key="1">
    <source>
        <dbReference type="Pfam" id="PF13476"/>
    </source>
</evidence>
<name>A0A1T5CNC6_9FLAO</name>
<dbReference type="PANTHER" id="PTHR32182">
    <property type="entry name" value="DNA REPLICATION AND REPAIR PROTEIN RECF"/>
    <property type="match status" value="1"/>
</dbReference>
<dbReference type="SUPFAM" id="SSF52540">
    <property type="entry name" value="P-loop containing nucleoside triphosphate hydrolases"/>
    <property type="match status" value="1"/>
</dbReference>
<dbReference type="InterPro" id="IPR027417">
    <property type="entry name" value="P-loop_NTPase"/>
</dbReference>
<accession>A0A1T5CNC6</accession>
<dbReference type="AlphaFoldDB" id="A0A1T5CNC6"/>
<evidence type="ECO:0000313" key="3">
    <source>
        <dbReference type="Proteomes" id="UP000191112"/>
    </source>
</evidence>
<dbReference type="GO" id="GO:0000731">
    <property type="term" value="P:DNA synthesis involved in DNA repair"/>
    <property type="evidence" value="ECO:0007669"/>
    <property type="project" value="TreeGrafter"/>
</dbReference>
<dbReference type="STRING" id="619805.SAMN05660477_00195"/>
<reference evidence="2 3" key="1">
    <citation type="submission" date="2017-02" db="EMBL/GenBank/DDBJ databases">
        <authorList>
            <person name="Peterson S.W."/>
        </authorList>
    </citation>
    <scope>NUCLEOTIDE SEQUENCE [LARGE SCALE GENOMIC DNA]</scope>
    <source>
        <strain evidence="2 3">DSM 22323</strain>
    </source>
</reference>
<dbReference type="OrthoDB" id="1023918at2"/>
<dbReference type="RefSeq" id="WP_079665511.1">
    <property type="nucleotide sequence ID" value="NZ_FUYZ01000001.1"/>
</dbReference>
<proteinExistence type="predicted"/>
<dbReference type="EMBL" id="FUYZ01000001">
    <property type="protein sequence ID" value="SKB60841.1"/>
    <property type="molecule type" value="Genomic_DNA"/>
</dbReference>
<organism evidence="2 3">
    <name type="scientific">Soonwooa buanensis</name>
    <dbReference type="NCBI Taxonomy" id="619805"/>
    <lineage>
        <taxon>Bacteria</taxon>
        <taxon>Pseudomonadati</taxon>
        <taxon>Bacteroidota</taxon>
        <taxon>Flavobacteriia</taxon>
        <taxon>Flavobacteriales</taxon>
        <taxon>Weeksellaceae</taxon>
        <taxon>Chryseobacterium group</taxon>
        <taxon>Soonwooa</taxon>
    </lineage>
</organism>